<feature type="compositionally biased region" description="Low complexity" evidence="3">
    <location>
        <begin position="75"/>
        <end position="90"/>
    </location>
</feature>
<evidence type="ECO:0000313" key="5">
    <source>
        <dbReference type="EMBL" id="QTD96683.1"/>
    </source>
</evidence>
<name>A0ABX7TLJ4_STRCY</name>
<organism evidence="5 6">
    <name type="scientific">Streptomyces cyanogenus</name>
    <dbReference type="NCBI Taxonomy" id="80860"/>
    <lineage>
        <taxon>Bacteria</taxon>
        <taxon>Bacillati</taxon>
        <taxon>Actinomycetota</taxon>
        <taxon>Actinomycetes</taxon>
        <taxon>Kitasatosporales</taxon>
        <taxon>Streptomycetaceae</taxon>
        <taxon>Streptomyces</taxon>
    </lineage>
</organism>
<sequence length="926" mass="99574">MVLVEGSVGCGKTELLSRFAHEAALRGAQVLRAAGCPSSLATSHGVVRQLASEVPSGPLYATGGRPAQAALVPLAHGPRPAPSSAAAAPGRVPPAPTPLADRMPQQRSVRPDDEEAPFTAVEFSAALRTAAQHAPLVVCVDDLRYVDTPSLAQLLHAARTMRDTPLLLVLADAPPDCAERAQARTELLRHPGYMRLVIGPLTKAGTAAVLERTGSPADGNTVARLHSVTGGNPLLLRALLTEPSAPEPEHGGPFTQSALTCLNRSGAQARRMAAVLAVFEGEADTDTAARVARTTTSAAARAMGVLDRSGLTRDGRLSHPALAAAILDATPGPERAELHARAAQVLHENGARADLVARHLLLAASEAEQPADLMAGDWPVRVLCEAAQQALIVSDDSTHAAECLSLARVLCADEQNEWEVGLRQAAATWRTFPGAAEHHLRAPLAALRRGALGPAMTARLARLLVSQGRVEEAAEALGHIAGRQAGPREDPLRELFALPPALGPAAADPDEGRDATARAATALRAGAALWTHPGAEGEERVVERLLRGTPLAQTTFEPIVQAVRTLIHLDRPDRAVHWAKRLKADVQQHSAPAWWSAFGLVQAEGLLRLGDLAGAEQEAAAAADAVTDRGGLFLFGPIAVQVTALTAMGRYEEVTRRLQCPVPDELFNSVYALDFLRARGLYYLATHRYRAALGEFLDVGRLAQRWGLDRPRQLAWRTDAAEALLQLGEHRRAERLVVEQLGLPDARSPRVRGVSLRLRAAIAESRQRPRLLTSAVDELRRSGDRVELARALAELGRALRRSGEESRAGIVTRRARQLAQDCGALPLCEQVSPSQQGRTRQEEQPPPPQRPEPAAARTEQLSESERRVAALAGYGYTNREIAVRLYITVSTVEQHLTRVYRKLSITRRQDLPMELQFELMEDAARR</sequence>
<accession>A0ABX7TLJ4</accession>
<proteinExistence type="predicted"/>
<gene>
    <name evidence="5" type="ORF">S1361_04935</name>
</gene>
<feature type="region of interest" description="Disordered" evidence="3">
    <location>
        <begin position="74"/>
        <end position="114"/>
    </location>
</feature>
<evidence type="ECO:0000259" key="4">
    <source>
        <dbReference type="PROSITE" id="PS50043"/>
    </source>
</evidence>
<dbReference type="SMART" id="SM00421">
    <property type="entry name" value="HTH_LUXR"/>
    <property type="match status" value="1"/>
</dbReference>
<evidence type="ECO:0000256" key="3">
    <source>
        <dbReference type="SAM" id="MobiDB-lite"/>
    </source>
</evidence>
<keyword evidence="1" id="KW-0547">Nucleotide-binding</keyword>
<reference evidence="5 6" key="1">
    <citation type="submission" date="2021-03" db="EMBL/GenBank/DDBJ databases">
        <title>Complete genome sequence of Streptomyces cyanogenus S136, producer of anticancer angucycline landomycin A.</title>
        <authorList>
            <person name="Hrab P."/>
            <person name="Ruckert C."/>
            <person name="Busche T."/>
            <person name="Ostash I."/>
            <person name="Kalinowski J."/>
            <person name="Fedorenko V."/>
            <person name="Yushchuk O."/>
            <person name="Ostash B."/>
        </authorList>
    </citation>
    <scope>NUCLEOTIDE SEQUENCE [LARGE SCALE GENOMIC DNA]</scope>
    <source>
        <strain evidence="5 6">S136</strain>
    </source>
</reference>
<keyword evidence="6" id="KW-1185">Reference proteome</keyword>
<dbReference type="Gene3D" id="1.10.10.10">
    <property type="entry name" value="Winged helix-like DNA-binding domain superfamily/Winged helix DNA-binding domain"/>
    <property type="match status" value="1"/>
</dbReference>
<protein>
    <submittedName>
        <fullName evidence="5">Transcriptional regulator MalT</fullName>
    </submittedName>
</protein>
<dbReference type="EMBL" id="CP071839">
    <property type="protein sequence ID" value="QTD96683.1"/>
    <property type="molecule type" value="Genomic_DNA"/>
</dbReference>
<dbReference type="Proteomes" id="UP000663908">
    <property type="component" value="Chromosome"/>
</dbReference>
<evidence type="ECO:0000313" key="6">
    <source>
        <dbReference type="Proteomes" id="UP000663908"/>
    </source>
</evidence>
<dbReference type="PROSITE" id="PS50043">
    <property type="entry name" value="HTH_LUXR_2"/>
    <property type="match status" value="1"/>
</dbReference>
<evidence type="ECO:0000256" key="1">
    <source>
        <dbReference type="ARBA" id="ARBA00022741"/>
    </source>
</evidence>
<dbReference type="InterPro" id="IPR036388">
    <property type="entry name" value="WH-like_DNA-bd_sf"/>
</dbReference>
<dbReference type="PRINTS" id="PR00038">
    <property type="entry name" value="HTHLUXR"/>
</dbReference>
<dbReference type="SUPFAM" id="SSF46894">
    <property type="entry name" value="C-terminal effector domain of the bipartite response regulators"/>
    <property type="match status" value="1"/>
</dbReference>
<feature type="domain" description="HTH luxR-type" evidence="4">
    <location>
        <begin position="854"/>
        <end position="919"/>
    </location>
</feature>
<dbReference type="InterPro" id="IPR016032">
    <property type="entry name" value="Sig_transdc_resp-reg_C-effctor"/>
</dbReference>
<dbReference type="InterPro" id="IPR041664">
    <property type="entry name" value="AAA_16"/>
</dbReference>
<dbReference type="PROSITE" id="PS00622">
    <property type="entry name" value="HTH_LUXR_1"/>
    <property type="match status" value="1"/>
</dbReference>
<dbReference type="CDD" id="cd06170">
    <property type="entry name" value="LuxR_C_like"/>
    <property type="match status" value="1"/>
</dbReference>
<keyword evidence="2" id="KW-0067">ATP-binding</keyword>
<dbReference type="Pfam" id="PF13191">
    <property type="entry name" value="AAA_16"/>
    <property type="match status" value="1"/>
</dbReference>
<dbReference type="SUPFAM" id="SSF52540">
    <property type="entry name" value="P-loop containing nucleoside triphosphate hydrolases"/>
    <property type="match status" value="1"/>
</dbReference>
<dbReference type="PANTHER" id="PTHR16305">
    <property type="entry name" value="TESTICULAR SOLUBLE ADENYLYL CYCLASE"/>
    <property type="match status" value="1"/>
</dbReference>
<feature type="region of interest" description="Disordered" evidence="3">
    <location>
        <begin position="831"/>
        <end position="863"/>
    </location>
</feature>
<dbReference type="InterPro" id="IPR000792">
    <property type="entry name" value="Tscrpt_reg_LuxR_C"/>
</dbReference>
<dbReference type="PANTHER" id="PTHR16305:SF35">
    <property type="entry name" value="TRANSCRIPTIONAL ACTIVATOR DOMAIN"/>
    <property type="match status" value="1"/>
</dbReference>
<evidence type="ECO:0000256" key="2">
    <source>
        <dbReference type="ARBA" id="ARBA00022840"/>
    </source>
</evidence>
<dbReference type="InterPro" id="IPR027417">
    <property type="entry name" value="P-loop_NTPase"/>
</dbReference>
<dbReference type="Pfam" id="PF00196">
    <property type="entry name" value="GerE"/>
    <property type="match status" value="1"/>
</dbReference>